<proteinExistence type="predicted"/>
<keyword evidence="2" id="KW-1185">Reference proteome</keyword>
<protein>
    <submittedName>
        <fullName evidence="1">Uncharacterized protein</fullName>
    </submittedName>
</protein>
<accession>A0A8J4CHJ1</accession>
<comment type="caution">
    <text evidence="1">The sequence shown here is derived from an EMBL/GenBank/DDBJ whole genome shotgun (WGS) entry which is preliminary data.</text>
</comment>
<name>A0A8J4CHJ1_9CHLO</name>
<reference evidence="1" key="1">
    <citation type="journal article" date="2021" name="Proc. Natl. Acad. Sci. U.S.A.">
        <title>Three genomes in the algal genus Volvox reveal the fate of a haploid sex-determining region after a transition to homothallism.</title>
        <authorList>
            <person name="Yamamoto K."/>
            <person name="Hamaji T."/>
            <person name="Kawai-Toyooka H."/>
            <person name="Matsuzaki R."/>
            <person name="Takahashi F."/>
            <person name="Nishimura Y."/>
            <person name="Kawachi M."/>
            <person name="Noguchi H."/>
            <person name="Minakuchi Y."/>
            <person name="Umen J.G."/>
            <person name="Toyoda A."/>
            <person name="Nozaki H."/>
        </authorList>
    </citation>
    <scope>NUCLEOTIDE SEQUENCE</scope>
    <source>
        <strain evidence="1">NIES-3786</strain>
    </source>
</reference>
<dbReference type="EMBL" id="BNCP01000016">
    <property type="protein sequence ID" value="GIL79636.1"/>
    <property type="molecule type" value="Genomic_DNA"/>
</dbReference>
<sequence>MALDDPISAIERIQDFFKDDIDKMANLSAALTFIGECEFAALRKVWVKFLDSPAEKAYLERVLPGSAAGLGVESTTGSGAPAAPQNAATGVTSGGAAAGLGVGSAAGAGATVGPALDSEAAGGTISALQATVDQILSCVQQLHGLVLAGQPAASIIEVAASNCKSGPRDQIENLVGQFLTYAIGTHAPCCCAIVPWAPQAEFKWGRHGEDDEQTVKKATKFLRSTVIPIGTAV</sequence>
<organism evidence="1 2">
    <name type="scientific">Volvox reticuliferus</name>
    <dbReference type="NCBI Taxonomy" id="1737510"/>
    <lineage>
        <taxon>Eukaryota</taxon>
        <taxon>Viridiplantae</taxon>
        <taxon>Chlorophyta</taxon>
        <taxon>core chlorophytes</taxon>
        <taxon>Chlorophyceae</taxon>
        <taxon>CS clade</taxon>
        <taxon>Chlamydomonadales</taxon>
        <taxon>Volvocaceae</taxon>
        <taxon>Volvox</taxon>
    </lineage>
</organism>
<gene>
    <name evidence="1" type="ORF">Vretifemale_8945</name>
</gene>
<evidence type="ECO:0000313" key="1">
    <source>
        <dbReference type="EMBL" id="GIL79636.1"/>
    </source>
</evidence>
<evidence type="ECO:0000313" key="2">
    <source>
        <dbReference type="Proteomes" id="UP000747110"/>
    </source>
</evidence>
<dbReference type="AlphaFoldDB" id="A0A8J4CHJ1"/>
<dbReference type="Proteomes" id="UP000747110">
    <property type="component" value="Unassembled WGS sequence"/>
</dbReference>